<protein>
    <recommendedName>
        <fullName evidence="16">Glutathione/L-cysteine transport system ATP-binding/permease protein CydC</fullName>
    </recommendedName>
</protein>
<dbReference type="NCBIfam" id="NF008364">
    <property type="entry name" value="PRK11160.1"/>
    <property type="match status" value="1"/>
</dbReference>
<dbReference type="OrthoDB" id="9802264at2"/>
<sequence length="576" mass="64714">MRALLPFLRLFYHAKFTLILGGILMIAGLASSIGLLTLSGWFLAATALAGIGTLFNFFYPSASVRGLAIGRTVTRYFEKIVTHDATFRVLAKLRVQVFSKLIPLSPAVLNRYRNSDLLNRLVADVDTLDTLYLRLIAPFISAMIVIAFITLCLSLFNVSIGVFIGISLLLLLLIIPIVFYRLGRKFGAKLTQSRSVYRTYFIEFIQSQAELLLFNAAFSSKEKLKAIELEWQSYQQQETNLVGLSTALVVFINGLLVVITLWFAAKAQFSIADYHNAFIALFAFAALASFELLMPISAAFLHIGQVISSAERINELLAQRPLVQFNGTHILQNNEYPLIQLKNVSFSYPDRNDQALQQINLTVEAGKKVAVLGKTGSGKSSLLQLLVRNYDCNQGEILLSNAPIQVYTEETLRQNICLLTQRVHIFSDTLRNNLQIAGSQQISDEKMCHILQKVGLEKLVQQDQGLDLWLGDGGRPLSGGEQRRLGLARVLLNNAPIILLDEPTEGLDRDTERHVLTLLFEHCQNKTFIMVTHRLTALEQFDLLCIMDNSHLVEQGHYHQLIQQEKGFFKQLIERI</sequence>
<evidence type="ECO:0000256" key="16">
    <source>
        <dbReference type="ARBA" id="ARBA00071411"/>
    </source>
</evidence>
<dbReference type="Proteomes" id="UP000595373">
    <property type="component" value="Chromosome"/>
</dbReference>
<evidence type="ECO:0000256" key="14">
    <source>
        <dbReference type="ARBA" id="ARBA00061534"/>
    </source>
</evidence>
<evidence type="ECO:0000259" key="18">
    <source>
        <dbReference type="PROSITE" id="PS50893"/>
    </source>
</evidence>
<dbReference type="Gene3D" id="1.20.1560.10">
    <property type="entry name" value="ABC transporter type 1, transmembrane domain"/>
    <property type="match status" value="1"/>
</dbReference>
<feature type="transmembrane region" description="Helical" evidence="17">
    <location>
        <begin position="277"/>
        <end position="303"/>
    </location>
</feature>
<dbReference type="InterPro" id="IPR036640">
    <property type="entry name" value="ABC1_TM_sf"/>
</dbReference>
<dbReference type="NCBIfam" id="TIGR02868">
    <property type="entry name" value="CydC"/>
    <property type="match status" value="1"/>
</dbReference>
<evidence type="ECO:0000259" key="19">
    <source>
        <dbReference type="PROSITE" id="PS50929"/>
    </source>
</evidence>
<keyword evidence="3" id="KW-1003">Cell membrane</keyword>
<evidence type="ECO:0000256" key="8">
    <source>
        <dbReference type="ARBA" id="ARBA00022967"/>
    </source>
</evidence>
<feature type="transmembrane region" description="Helical" evidence="17">
    <location>
        <begin position="162"/>
        <end position="182"/>
    </location>
</feature>
<dbReference type="Pfam" id="PF00005">
    <property type="entry name" value="ABC_tran"/>
    <property type="match status" value="1"/>
</dbReference>
<dbReference type="RefSeq" id="WP_075293705.1">
    <property type="nucleotide sequence ID" value="NZ_CP018802.1"/>
</dbReference>
<gene>
    <name evidence="20" type="primary">cydC</name>
    <name evidence="20" type="ORF">JFL49_06745</name>
</gene>
<evidence type="ECO:0000256" key="7">
    <source>
        <dbReference type="ARBA" id="ARBA00022840"/>
    </source>
</evidence>
<comment type="catalytic activity">
    <reaction evidence="12">
        <text>glutathione(in) + ATP + H2O = glutathione(out) + ADP + phosphate + H(+)</text>
        <dbReference type="Rhea" id="RHEA:29787"/>
        <dbReference type="ChEBI" id="CHEBI:15377"/>
        <dbReference type="ChEBI" id="CHEBI:15378"/>
        <dbReference type="ChEBI" id="CHEBI:30616"/>
        <dbReference type="ChEBI" id="CHEBI:43474"/>
        <dbReference type="ChEBI" id="CHEBI:57925"/>
        <dbReference type="ChEBI" id="CHEBI:456216"/>
    </reaction>
    <physiologicalReaction direction="left-to-right" evidence="12">
        <dbReference type="Rhea" id="RHEA:29788"/>
    </physiologicalReaction>
</comment>
<keyword evidence="9" id="KW-0029">Amino-acid transport</keyword>
<keyword evidence="6" id="KW-0547">Nucleotide-binding</keyword>
<evidence type="ECO:0000256" key="3">
    <source>
        <dbReference type="ARBA" id="ARBA00022475"/>
    </source>
</evidence>
<dbReference type="InterPro" id="IPR017871">
    <property type="entry name" value="ABC_transporter-like_CS"/>
</dbReference>
<dbReference type="EMBL" id="CP066558">
    <property type="protein sequence ID" value="QQF81779.1"/>
    <property type="molecule type" value="Genomic_DNA"/>
</dbReference>
<dbReference type="PANTHER" id="PTHR43394:SF1">
    <property type="entry name" value="ATP-BINDING CASSETTE SUB-FAMILY B MEMBER 10, MITOCHONDRIAL"/>
    <property type="match status" value="1"/>
</dbReference>
<dbReference type="GO" id="GO:0005524">
    <property type="term" value="F:ATP binding"/>
    <property type="evidence" value="ECO:0007669"/>
    <property type="project" value="UniProtKB-KW"/>
</dbReference>
<dbReference type="GO" id="GO:0016887">
    <property type="term" value="F:ATP hydrolysis activity"/>
    <property type="evidence" value="ECO:0007669"/>
    <property type="project" value="InterPro"/>
</dbReference>
<comment type="catalytic activity">
    <reaction evidence="13">
        <text>L-cysteine(in) + ATP + H2O = L-cysteine(out) + ADP + phosphate + H(+)</text>
        <dbReference type="Rhea" id="RHEA:29783"/>
        <dbReference type="ChEBI" id="CHEBI:15377"/>
        <dbReference type="ChEBI" id="CHEBI:15378"/>
        <dbReference type="ChEBI" id="CHEBI:30616"/>
        <dbReference type="ChEBI" id="CHEBI:35235"/>
        <dbReference type="ChEBI" id="CHEBI:43474"/>
        <dbReference type="ChEBI" id="CHEBI:456216"/>
    </reaction>
    <physiologicalReaction direction="left-to-right" evidence="13">
        <dbReference type="Rhea" id="RHEA:29784"/>
    </physiologicalReaction>
</comment>
<dbReference type="InterPro" id="IPR003593">
    <property type="entry name" value="AAA+_ATPase"/>
</dbReference>
<dbReference type="PROSITE" id="PS00211">
    <property type="entry name" value="ABC_TRANSPORTER_1"/>
    <property type="match status" value="1"/>
</dbReference>
<evidence type="ECO:0000256" key="1">
    <source>
        <dbReference type="ARBA" id="ARBA00004429"/>
    </source>
</evidence>
<dbReference type="AlphaFoldDB" id="A0A9Q6YZG1"/>
<feature type="transmembrane region" description="Helical" evidence="17">
    <location>
        <begin position="135"/>
        <end position="156"/>
    </location>
</feature>
<dbReference type="GO" id="GO:0006865">
    <property type="term" value="P:amino acid transport"/>
    <property type="evidence" value="ECO:0007669"/>
    <property type="project" value="UniProtKB-KW"/>
</dbReference>
<dbReference type="InterPro" id="IPR039421">
    <property type="entry name" value="Type_1_exporter"/>
</dbReference>
<dbReference type="PROSITE" id="PS50893">
    <property type="entry name" value="ABC_TRANSPORTER_2"/>
    <property type="match status" value="1"/>
</dbReference>
<keyword evidence="21" id="KW-1185">Reference proteome</keyword>
<feature type="domain" description="ABC transporter" evidence="18">
    <location>
        <begin position="339"/>
        <end position="574"/>
    </location>
</feature>
<dbReference type="PROSITE" id="PS50929">
    <property type="entry name" value="ABC_TM1F"/>
    <property type="match status" value="1"/>
</dbReference>
<dbReference type="CDD" id="cd18585">
    <property type="entry name" value="ABC_6TM_CydC"/>
    <property type="match status" value="1"/>
</dbReference>
<dbReference type="GO" id="GO:0015421">
    <property type="term" value="F:ABC-type oligopeptide transporter activity"/>
    <property type="evidence" value="ECO:0007669"/>
    <property type="project" value="TreeGrafter"/>
</dbReference>
<dbReference type="SUPFAM" id="SSF90123">
    <property type="entry name" value="ABC transporter transmembrane region"/>
    <property type="match status" value="1"/>
</dbReference>
<feature type="domain" description="ABC transmembrane type-1" evidence="19">
    <location>
        <begin position="19"/>
        <end position="308"/>
    </location>
</feature>
<proteinExistence type="inferred from homology"/>
<keyword evidence="7 20" id="KW-0067">ATP-binding</keyword>
<dbReference type="SUPFAM" id="SSF52540">
    <property type="entry name" value="P-loop containing nucleoside triphosphate hydrolases"/>
    <property type="match status" value="1"/>
</dbReference>
<keyword evidence="2" id="KW-0813">Transport</keyword>
<evidence type="ECO:0000256" key="15">
    <source>
        <dbReference type="ARBA" id="ARBA00063833"/>
    </source>
</evidence>
<evidence type="ECO:0000256" key="6">
    <source>
        <dbReference type="ARBA" id="ARBA00022741"/>
    </source>
</evidence>
<dbReference type="SMART" id="SM00382">
    <property type="entry name" value="AAA"/>
    <property type="match status" value="1"/>
</dbReference>
<dbReference type="InterPro" id="IPR014223">
    <property type="entry name" value="ABC_CydC/D"/>
</dbReference>
<dbReference type="GO" id="GO:0005886">
    <property type="term" value="C:plasma membrane"/>
    <property type="evidence" value="ECO:0007669"/>
    <property type="project" value="UniProtKB-SubCell"/>
</dbReference>
<evidence type="ECO:0000256" key="5">
    <source>
        <dbReference type="ARBA" id="ARBA00022692"/>
    </source>
</evidence>
<keyword evidence="8" id="KW-1278">Translocase</keyword>
<dbReference type="InterPro" id="IPR003439">
    <property type="entry name" value="ABC_transporter-like_ATP-bd"/>
</dbReference>
<dbReference type="Pfam" id="PF00664">
    <property type="entry name" value="ABC_membrane"/>
    <property type="match status" value="1"/>
</dbReference>
<dbReference type="FunFam" id="1.20.1560.10:FF:000060">
    <property type="entry name" value="Cysteine/glutathione ABC transporter ATP-binding protein/permease CydC"/>
    <property type="match status" value="1"/>
</dbReference>
<organism evidence="20 21">
    <name type="scientific">Histophilus somni</name>
    <name type="common">Haemophilus somnus</name>
    <dbReference type="NCBI Taxonomy" id="731"/>
    <lineage>
        <taxon>Bacteria</taxon>
        <taxon>Pseudomonadati</taxon>
        <taxon>Pseudomonadota</taxon>
        <taxon>Gammaproteobacteria</taxon>
        <taxon>Pasteurellales</taxon>
        <taxon>Pasteurellaceae</taxon>
        <taxon>Histophilus</taxon>
    </lineage>
</organism>
<dbReference type="PANTHER" id="PTHR43394">
    <property type="entry name" value="ATP-DEPENDENT PERMEASE MDL1, MITOCHONDRIAL"/>
    <property type="match status" value="1"/>
</dbReference>
<keyword evidence="4" id="KW-0997">Cell inner membrane</keyword>
<comment type="similarity">
    <text evidence="14">Belongs to the ABC transporter superfamily. Cysteine exporter (TC 3.A.1.129.1) family.</text>
</comment>
<evidence type="ECO:0000313" key="20">
    <source>
        <dbReference type="EMBL" id="QQF81779.1"/>
    </source>
</evidence>
<feature type="transmembrane region" description="Helical" evidence="17">
    <location>
        <begin position="12"/>
        <end position="35"/>
    </location>
</feature>
<comment type="subunit">
    <text evidence="15">Forms a heterodimer with CydD.</text>
</comment>
<keyword evidence="11 17" id="KW-0472">Membrane</keyword>
<keyword evidence="5 17" id="KW-0812">Transmembrane</keyword>
<reference evidence="20 21" key="1">
    <citation type="submission" date="2020-12" db="EMBL/GenBank/DDBJ databases">
        <title>ASc-MMNZ-VFA-070.</title>
        <authorList>
            <person name="Schryvers A."/>
            <person name="Mostafa Nazari M."/>
            <person name="Farshchi Andisi V."/>
            <person name="Timsit E."/>
            <person name="Walter Morck D."/>
        </authorList>
    </citation>
    <scope>NUCLEOTIDE SEQUENCE [LARGE SCALE GENOMIC DNA]</scope>
    <source>
        <strain evidence="20 21">ASc-MMNZ-VFA-070</strain>
    </source>
</reference>
<accession>A0A9Q6YZG1</accession>
<dbReference type="Gene3D" id="3.40.50.300">
    <property type="entry name" value="P-loop containing nucleotide triphosphate hydrolases"/>
    <property type="match status" value="1"/>
</dbReference>
<evidence type="ECO:0000256" key="4">
    <source>
        <dbReference type="ARBA" id="ARBA00022519"/>
    </source>
</evidence>
<feature type="transmembrane region" description="Helical" evidence="17">
    <location>
        <begin position="41"/>
        <end position="59"/>
    </location>
</feature>
<evidence type="ECO:0000313" key="21">
    <source>
        <dbReference type="Proteomes" id="UP000595373"/>
    </source>
</evidence>
<evidence type="ECO:0000256" key="9">
    <source>
        <dbReference type="ARBA" id="ARBA00022970"/>
    </source>
</evidence>
<evidence type="ECO:0000256" key="17">
    <source>
        <dbReference type="SAM" id="Phobius"/>
    </source>
</evidence>
<dbReference type="GO" id="GO:0034775">
    <property type="term" value="P:glutathione transmembrane transport"/>
    <property type="evidence" value="ECO:0007669"/>
    <property type="project" value="InterPro"/>
</dbReference>
<evidence type="ECO:0000256" key="11">
    <source>
        <dbReference type="ARBA" id="ARBA00023136"/>
    </source>
</evidence>
<evidence type="ECO:0000256" key="2">
    <source>
        <dbReference type="ARBA" id="ARBA00022448"/>
    </source>
</evidence>
<name>A0A9Q6YZG1_HISSO</name>
<evidence type="ECO:0000256" key="12">
    <source>
        <dbReference type="ARBA" id="ARBA00050301"/>
    </source>
</evidence>
<evidence type="ECO:0000256" key="10">
    <source>
        <dbReference type="ARBA" id="ARBA00022989"/>
    </source>
</evidence>
<dbReference type="InterPro" id="IPR011527">
    <property type="entry name" value="ABC1_TM_dom"/>
</dbReference>
<dbReference type="GO" id="GO:0045454">
    <property type="term" value="P:cell redox homeostasis"/>
    <property type="evidence" value="ECO:0007669"/>
    <property type="project" value="InterPro"/>
</dbReference>
<feature type="transmembrane region" description="Helical" evidence="17">
    <location>
        <begin position="241"/>
        <end position="265"/>
    </location>
</feature>
<comment type="subcellular location">
    <subcellularLocation>
        <location evidence="1">Cell inner membrane</location>
        <topology evidence="1">Multi-pass membrane protein</topology>
    </subcellularLocation>
</comment>
<evidence type="ECO:0000256" key="13">
    <source>
        <dbReference type="ARBA" id="ARBA00051241"/>
    </source>
</evidence>
<keyword evidence="10 17" id="KW-1133">Transmembrane helix</keyword>
<dbReference type="InterPro" id="IPR027417">
    <property type="entry name" value="P-loop_NTPase"/>
</dbReference>